<dbReference type="Proteomes" id="UP000282438">
    <property type="component" value="Chromosome"/>
</dbReference>
<proteinExistence type="predicted"/>
<accession>A0A3S8ZS87</accession>
<reference evidence="2 3" key="1">
    <citation type="submission" date="2018-12" db="EMBL/GenBank/DDBJ databases">
        <title>Complete genome sequence of Iodobacter sp. H11R3.</title>
        <authorList>
            <person name="Bae J.-W."/>
        </authorList>
    </citation>
    <scope>NUCLEOTIDE SEQUENCE [LARGE SCALE GENOMIC DNA]</scope>
    <source>
        <strain evidence="2 3">H11R3</strain>
    </source>
</reference>
<keyword evidence="1" id="KW-0732">Signal</keyword>
<protein>
    <recommendedName>
        <fullName evidence="4">Cytochrome c family protein</fullName>
    </recommendedName>
</protein>
<evidence type="ECO:0000313" key="3">
    <source>
        <dbReference type="Proteomes" id="UP000282438"/>
    </source>
</evidence>
<dbReference type="AlphaFoldDB" id="A0A3S8ZS87"/>
<evidence type="ECO:0008006" key="4">
    <source>
        <dbReference type="Google" id="ProtNLM"/>
    </source>
</evidence>
<evidence type="ECO:0000313" key="2">
    <source>
        <dbReference type="EMBL" id="AZN36347.1"/>
    </source>
</evidence>
<feature type="chain" id="PRO_5019422418" description="Cytochrome c family protein" evidence="1">
    <location>
        <begin position="22"/>
        <end position="489"/>
    </location>
</feature>
<dbReference type="KEGG" id="iod:EJO50_07500"/>
<organism evidence="2 3">
    <name type="scientific">Iodobacter ciconiae</name>
    <dbReference type="NCBI Taxonomy" id="2496266"/>
    <lineage>
        <taxon>Bacteria</taxon>
        <taxon>Pseudomonadati</taxon>
        <taxon>Pseudomonadota</taxon>
        <taxon>Betaproteobacteria</taxon>
        <taxon>Neisseriales</taxon>
        <taxon>Chitinibacteraceae</taxon>
        <taxon>Iodobacter</taxon>
    </lineage>
</organism>
<sequence>MHLLKRWGLSAFIGISTGLLGAVTHAACPDWKGVPVLQPVIPCDSLGTNQNAFNNLAWQQFITLNWAADSNLPGQPNTSVPAASFGVAGSTSPVVWESYKESSEVFRPNGAPPLPWGNKQDIPQAMRALMKSKTLKATSALGVKGLHQTSKFGDALVPPLKDIAEAGTNGAWLTAQPKMNYYVTLFEKRLNQDEYNYINRNQLYIASKQPAFTTTQGLNLPDGSATFSTYGTVGAIEIKAAWIELDDPALWPMFKISKAWVSYPITGGGSTTPKQVTVGLVALHIIRKTPNAQQFMWSTFEHIYNAPSKTELSAPPLPWYTYYNLNCDPATDYYKCVQNKMPVVGTDPYNAPVQVVRTTPISSTTANNIAALNTNTWATIKAANPQSVFLNYQLVNVLWPNSNTPIYPGATSPLPDGNAQPPVAQQPVANTVLETYHQDLNCLSCHTGATVAGQKQTFASDYSFLFGEASNPVTQTKKSKSKLMRVKLP</sequence>
<name>A0A3S8ZS87_9NEIS</name>
<dbReference type="EMBL" id="CP034433">
    <property type="protein sequence ID" value="AZN36347.1"/>
    <property type="molecule type" value="Genomic_DNA"/>
</dbReference>
<evidence type="ECO:0000256" key="1">
    <source>
        <dbReference type="SAM" id="SignalP"/>
    </source>
</evidence>
<dbReference type="OrthoDB" id="280897at2"/>
<keyword evidence="3" id="KW-1185">Reference proteome</keyword>
<gene>
    <name evidence="2" type="ORF">EJO50_07500</name>
</gene>
<feature type="signal peptide" evidence="1">
    <location>
        <begin position="1"/>
        <end position="21"/>
    </location>
</feature>
<dbReference type="RefSeq" id="WP_125972942.1">
    <property type="nucleotide sequence ID" value="NZ_CP034433.1"/>
</dbReference>